<keyword evidence="1" id="KW-0472">Membrane</keyword>
<keyword evidence="1" id="KW-1133">Transmembrane helix</keyword>
<comment type="caution">
    <text evidence="2">The sequence shown here is derived from an EMBL/GenBank/DDBJ whole genome shotgun (WGS) entry which is preliminary data.</text>
</comment>
<dbReference type="EMBL" id="CM031824">
    <property type="protein sequence ID" value="KAG6624350.1"/>
    <property type="molecule type" value="Genomic_DNA"/>
</dbReference>
<evidence type="ECO:0000313" key="3">
    <source>
        <dbReference type="Proteomes" id="UP000811609"/>
    </source>
</evidence>
<dbReference type="Proteomes" id="UP000811609">
    <property type="component" value="Chromosome 16"/>
</dbReference>
<name>A0A8T1N525_CARIL</name>
<accession>A0A8T1N525</accession>
<dbReference type="AlphaFoldDB" id="A0A8T1N525"/>
<feature type="transmembrane region" description="Helical" evidence="1">
    <location>
        <begin position="6"/>
        <end position="29"/>
    </location>
</feature>
<organism evidence="2 3">
    <name type="scientific">Carya illinoinensis</name>
    <name type="common">Pecan</name>
    <dbReference type="NCBI Taxonomy" id="32201"/>
    <lineage>
        <taxon>Eukaryota</taxon>
        <taxon>Viridiplantae</taxon>
        <taxon>Streptophyta</taxon>
        <taxon>Embryophyta</taxon>
        <taxon>Tracheophyta</taxon>
        <taxon>Spermatophyta</taxon>
        <taxon>Magnoliopsida</taxon>
        <taxon>eudicotyledons</taxon>
        <taxon>Gunneridae</taxon>
        <taxon>Pentapetalae</taxon>
        <taxon>rosids</taxon>
        <taxon>fabids</taxon>
        <taxon>Fagales</taxon>
        <taxon>Juglandaceae</taxon>
        <taxon>Carya</taxon>
    </lineage>
</organism>
<reference evidence="2" key="1">
    <citation type="submission" date="2020-12" db="EMBL/GenBank/DDBJ databases">
        <title>WGS assembly of Carya illinoinensis cv. Pawnee.</title>
        <authorList>
            <person name="Platts A."/>
            <person name="Shu S."/>
            <person name="Wright S."/>
            <person name="Barry K."/>
            <person name="Edger P."/>
            <person name="Pires J.C."/>
            <person name="Schmutz J."/>
        </authorList>
    </citation>
    <scope>NUCLEOTIDE SEQUENCE</scope>
    <source>
        <tissue evidence="2">Leaf</tissue>
    </source>
</reference>
<evidence type="ECO:0000256" key="1">
    <source>
        <dbReference type="SAM" id="Phobius"/>
    </source>
</evidence>
<evidence type="ECO:0000313" key="2">
    <source>
        <dbReference type="EMBL" id="KAG6624350.1"/>
    </source>
</evidence>
<protein>
    <submittedName>
        <fullName evidence="2">Uncharacterized protein</fullName>
    </submittedName>
</protein>
<keyword evidence="1" id="KW-0812">Transmembrane</keyword>
<proteinExistence type="predicted"/>
<gene>
    <name evidence="2" type="ORF">CIPAW_16G020300</name>
</gene>
<keyword evidence="3" id="KW-1185">Reference proteome</keyword>
<sequence length="119" mass="12928">MPGFRSLGLLTWMTATIVNPLTIHFILSLHGGNATRILRVIIASPTSNRFYSLPGDIGCITFSLLSKNPAYVRVYQQLQLEVVLHKAFVKAAVAPETGVALNKLDADGSTTTTRISTKE</sequence>